<dbReference type="AlphaFoldDB" id="A0A0D7BJ43"/>
<feature type="region of interest" description="Disordered" evidence="1">
    <location>
        <begin position="62"/>
        <end position="90"/>
    </location>
</feature>
<name>A0A0D7BJ43_9AGAR</name>
<evidence type="ECO:0000313" key="2">
    <source>
        <dbReference type="EMBL" id="KIY70225.1"/>
    </source>
</evidence>
<dbReference type="Proteomes" id="UP000054007">
    <property type="component" value="Unassembled WGS sequence"/>
</dbReference>
<accession>A0A0D7BJ43</accession>
<proteinExistence type="predicted"/>
<keyword evidence="3" id="KW-1185">Reference proteome</keyword>
<protein>
    <submittedName>
        <fullName evidence="2">Uncharacterized protein</fullName>
    </submittedName>
</protein>
<dbReference type="EMBL" id="KN880471">
    <property type="protein sequence ID" value="KIY70225.1"/>
    <property type="molecule type" value="Genomic_DNA"/>
</dbReference>
<reference evidence="2 3" key="1">
    <citation type="journal article" date="2015" name="Fungal Genet. Biol.">
        <title>Evolution of novel wood decay mechanisms in Agaricales revealed by the genome sequences of Fistulina hepatica and Cylindrobasidium torrendii.</title>
        <authorList>
            <person name="Floudas D."/>
            <person name="Held B.W."/>
            <person name="Riley R."/>
            <person name="Nagy L.G."/>
            <person name="Koehler G."/>
            <person name="Ransdell A.S."/>
            <person name="Younus H."/>
            <person name="Chow J."/>
            <person name="Chiniquy J."/>
            <person name="Lipzen A."/>
            <person name="Tritt A."/>
            <person name="Sun H."/>
            <person name="Haridas S."/>
            <person name="LaButti K."/>
            <person name="Ohm R.A."/>
            <person name="Kues U."/>
            <person name="Blanchette R.A."/>
            <person name="Grigoriev I.V."/>
            <person name="Minto R.E."/>
            <person name="Hibbett D.S."/>
        </authorList>
    </citation>
    <scope>NUCLEOTIDE SEQUENCE [LARGE SCALE GENOMIC DNA]</scope>
    <source>
        <strain evidence="2 3">FP15055 ss-10</strain>
    </source>
</reference>
<organism evidence="2 3">
    <name type="scientific">Cylindrobasidium torrendii FP15055 ss-10</name>
    <dbReference type="NCBI Taxonomy" id="1314674"/>
    <lineage>
        <taxon>Eukaryota</taxon>
        <taxon>Fungi</taxon>
        <taxon>Dikarya</taxon>
        <taxon>Basidiomycota</taxon>
        <taxon>Agaricomycotina</taxon>
        <taxon>Agaricomycetes</taxon>
        <taxon>Agaricomycetidae</taxon>
        <taxon>Agaricales</taxon>
        <taxon>Marasmiineae</taxon>
        <taxon>Physalacriaceae</taxon>
        <taxon>Cylindrobasidium</taxon>
    </lineage>
</organism>
<gene>
    <name evidence="2" type="ORF">CYLTODRAFT_419956</name>
</gene>
<sequence length="90" mass="9258">MDNGAEGGSVVGGLCAIFCISNLAVWCNTKSYGDGGNSTAGCCGPCCNKSFDEDGFDAAVKKDADRNRDSNTPMKPSEPMVATPVEVSKS</sequence>
<evidence type="ECO:0000313" key="3">
    <source>
        <dbReference type="Proteomes" id="UP000054007"/>
    </source>
</evidence>
<dbReference type="OrthoDB" id="2608976at2759"/>
<evidence type="ECO:0000256" key="1">
    <source>
        <dbReference type="SAM" id="MobiDB-lite"/>
    </source>
</evidence>